<dbReference type="Gene3D" id="3.30.40.10">
    <property type="entry name" value="Zinc/RING finger domain, C3HC4 (zinc finger)"/>
    <property type="match status" value="1"/>
</dbReference>
<dbReference type="OrthoDB" id="9984778at2759"/>
<evidence type="ECO:0000313" key="2">
    <source>
        <dbReference type="EMBL" id="PVU99690.1"/>
    </source>
</evidence>
<sequence length="132" mass="14558">MHAVEPARVSKWNSLFVPAFCGFCIQHFLPEVYNYHPAISNSDEESSQIVDSNHIGTSNTLGATSGQQGDVVDVVDKTCAICMIHVDTRSPASIILGGASYMVTPCHHLFHTSCLENVSTTTTRFIFYQDKY</sequence>
<dbReference type="InterPro" id="IPR013083">
    <property type="entry name" value="Znf_RING/FYVE/PHD"/>
</dbReference>
<dbReference type="EMBL" id="MBFT01000485">
    <property type="protein sequence ID" value="PVU90378.1"/>
    <property type="molecule type" value="Genomic_DNA"/>
</dbReference>
<dbReference type="EMBL" id="MBFT01000024">
    <property type="protein sequence ID" value="PVU99690.1"/>
    <property type="molecule type" value="Genomic_DNA"/>
</dbReference>
<evidence type="ECO:0000313" key="1">
    <source>
        <dbReference type="EMBL" id="PVU90378.1"/>
    </source>
</evidence>
<proteinExistence type="predicted"/>
<gene>
    <name evidence="2" type="ORF">BB559_000483</name>
    <name evidence="1" type="ORF">BB559_004672</name>
</gene>
<name>A0A2T9YDD7_9FUNG</name>
<protein>
    <recommendedName>
        <fullName evidence="4">RING-type domain-containing protein</fullName>
    </recommendedName>
</protein>
<organism evidence="1 3">
    <name type="scientific">Furculomyces boomerangus</name>
    <dbReference type="NCBI Taxonomy" id="61424"/>
    <lineage>
        <taxon>Eukaryota</taxon>
        <taxon>Fungi</taxon>
        <taxon>Fungi incertae sedis</taxon>
        <taxon>Zoopagomycota</taxon>
        <taxon>Kickxellomycotina</taxon>
        <taxon>Harpellomycetes</taxon>
        <taxon>Harpellales</taxon>
        <taxon>Harpellaceae</taxon>
        <taxon>Furculomyces</taxon>
    </lineage>
</organism>
<keyword evidence="3" id="KW-1185">Reference proteome</keyword>
<reference evidence="1 3" key="1">
    <citation type="journal article" date="2018" name="MBio">
        <title>Comparative Genomics Reveals the Core Gene Toolbox for the Fungus-Insect Symbiosis.</title>
        <authorList>
            <person name="Wang Y."/>
            <person name="Stata M."/>
            <person name="Wang W."/>
            <person name="Stajich J.E."/>
            <person name="White M.M."/>
            <person name="Moncalvo J.M."/>
        </authorList>
    </citation>
    <scope>NUCLEOTIDE SEQUENCE [LARGE SCALE GENOMIC DNA]</scope>
    <source>
        <strain evidence="1 3">AUS-77-4</strain>
    </source>
</reference>
<evidence type="ECO:0008006" key="4">
    <source>
        <dbReference type="Google" id="ProtNLM"/>
    </source>
</evidence>
<evidence type="ECO:0000313" key="3">
    <source>
        <dbReference type="Proteomes" id="UP000245699"/>
    </source>
</evidence>
<dbReference type="Proteomes" id="UP000245699">
    <property type="component" value="Unassembled WGS sequence"/>
</dbReference>
<accession>A0A2T9YDD7</accession>
<dbReference type="AlphaFoldDB" id="A0A2T9YDD7"/>
<dbReference type="SUPFAM" id="SSF57850">
    <property type="entry name" value="RING/U-box"/>
    <property type="match status" value="1"/>
</dbReference>
<comment type="caution">
    <text evidence="1">The sequence shown here is derived from an EMBL/GenBank/DDBJ whole genome shotgun (WGS) entry which is preliminary data.</text>
</comment>
<dbReference type="STRING" id="61424.A0A2T9YDD7"/>